<accession>Q99MW2</accession>
<protein>
    <submittedName>
        <fullName evidence="2">Testis protein TEX17</fullName>
    </submittedName>
</protein>
<organism evidence="2">
    <name type="scientific">Mus musculus</name>
    <name type="common">Mouse</name>
    <dbReference type="NCBI Taxonomy" id="10090"/>
    <lineage>
        <taxon>Eukaryota</taxon>
        <taxon>Metazoa</taxon>
        <taxon>Chordata</taxon>
        <taxon>Craniata</taxon>
        <taxon>Vertebrata</taxon>
        <taxon>Euteleostomi</taxon>
        <taxon>Mammalia</taxon>
        <taxon>Eutheria</taxon>
        <taxon>Euarchontoglires</taxon>
        <taxon>Glires</taxon>
        <taxon>Rodentia</taxon>
        <taxon>Myomorpha</taxon>
        <taxon>Muroidea</taxon>
        <taxon>Muridae</taxon>
        <taxon>Murinae</taxon>
        <taxon>Mus</taxon>
        <taxon>Mus</taxon>
    </lineage>
</organism>
<evidence type="ECO:0000256" key="1">
    <source>
        <dbReference type="SAM" id="MobiDB-lite"/>
    </source>
</evidence>
<feature type="region of interest" description="Disordered" evidence="1">
    <location>
        <begin position="62"/>
        <end position="98"/>
    </location>
</feature>
<gene>
    <name evidence="3" type="primary">Gm10299</name>
    <name evidence="3" type="synonym">Lin28</name>
    <name evidence="2" type="synonym">Tex17</name>
</gene>
<evidence type="ECO:0000313" key="2">
    <source>
        <dbReference type="EMBL" id="AAK31958.1"/>
    </source>
</evidence>
<reference evidence="2" key="2">
    <citation type="submission" date="2018-07" db="EMBL/GenBank/DDBJ databases">
        <authorList>
            <person name="Quirk P.G."/>
            <person name="Krulwich T.A."/>
        </authorList>
    </citation>
    <scope>NUCLEOTIDE SEQUENCE</scope>
    <source>
        <tissue evidence="2">Testis</tissue>
    </source>
</reference>
<proteinExistence type="evidence at transcript level"/>
<sequence length="120" mass="14401">MVPEVHFEKRTAHLSFRWCCLVQSFLSKMLWLFFSQYNKSFVNNKTPKEHEDQHIYIYTTRPPSNHQLRDSKSPTKARRIQLTRGEGSIWGERETRNQDQTHTHTTQCVLLHLSRFNTVR</sequence>
<dbReference type="AGR" id="MGI:3710625"/>
<dbReference type="MGI" id="MGI:3710625">
    <property type="gene designation" value="Gm10299"/>
</dbReference>
<name>Q99MW2_MOUSE</name>
<dbReference type="AlphaFoldDB" id="Q99MW2"/>
<dbReference type="EMBL" id="AF285579">
    <property type="protein sequence ID" value="AAK31958.1"/>
    <property type="molecule type" value="mRNA"/>
</dbReference>
<reference evidence="2" key="1">
    <citation type="journal article" date="2001" name="Nat. Genet.">
        <title>An abundance of X-linked genes expressed in spermatogonia.</title>
        <authorList>
            <person name="Wang P.J."/>
            <person name="McCarrey J.R."/>
            <person name="Yang F."/>
            <person name="Page D.C."/>
        </authorList>
    </citation>
    <scope>NUCLEOTIDE SEQUENCE</scope>
    <source>
        <tissue evidence="2">Testis</tissue>
    </source>
</reference>
<evidence type="ECO:0000313" key="3">
    <source>
        <dbReference type="MGI" id="MGI:3710625"/>
    </source>
</evidence>